<comment type="caution">
    <text evidence="3">The sequence shown here is derived from an EMBL/GenBank/DDBJ whole genome shotgun (WGS) entry which is preliminary data.</text>
</comment>
<dbReference type="Proteomes" id="UP001595075">
    <property type="component" value="Unassembled WGS sequence"/>
</dbReference>
<evidence type="ECO:0000256" key="1">
    <source>
        <dbReference type="SAM" id="MobiDB-lite"/>
    </source>
</evidence>
<keyword evidence="2" id="KW-0812">Transmembrane</keyword>
<reference evidence="3 4" key="1">
    <citation type="journal article" date="2024" name="Commun. Biol.">
        <title>Comparative genomic analysis of thermophilic fungi reveals convergent evolutionary adaptations and gene losses.</title>
        <authorList>
            <person name="Steindorff A.S."/>
            <person name="Aguilar-Pontes M.V."/>
            <person name="Robinson A.J."/>
            <person name="Andreopoulos B."/>
            <person name="LaButti K."/>
            <person name="Kuo A."/>
            <person name="Mondo S."/>
            <person name="Riley R."/>
            <person name="Otillar R."/>
            <person name="Haridas S."/>
            <person name="Lipzen A."/>
            <person name="Grimwood J."/>
            <person name="Schmutz J."/>
            <person name="Clum A."/>
            <person name="Reid I.D."/>
            <person name="Moisan M.C."/>
            <person name="Butler G."/>
            <person name="Nguyen T.T.M."/>
            <person name="Dewar K."/>
            <person name="Conant G."/>
            <person name="Drula E."/>
            <person name="Henrissat B."/>
            <person name="Hansel C."/>
            <person name="Singer S."/>
            <person name="Hutchinson M.I."/>
            <person name="de Vries R.P."/>
            <person name="Natvig D.O."/>
            <person name="Powell A.J."/>
            <person name="Tsang A."/>
            <person name="Grigoriev I.V."/>
        </authorList>
    </citation>
    <scope>NUCLEOTIDE SEQUENCE [LARGE SCALE GENOMIC DNA]</scope>
    <source>
        <strain evidence="3 4">CBS 494.80</strain>
    </source>
</reference>
<keyword evidence="4" id="KW-1185">Reference proteome</keyword>
<name>A0ABR4C021_9HELO</name>
<evidence type="ECO:0000256" key="2">
    <source>
        <dbReference type="SAM" id="Phobius"/>
    </source>
</evidence>
<gene>
    <name evidence="3" type="ORF">VTL71DRAFT_5055</name>
</gene>
<sequence length="402" mass="46155">MFRFIRPRRSIFSMSRLPLKLEAQHQRGELVDWHTVGFKKPRIRAKKVMMFIFAGYALTTIYTTLVLDPLARAAADTLQALPDEELEEEPPIFIPFPGTTKQLPLVPYRGSDPEWQEFVKFSKDKARHQKLREEVTDFVQKVVGKTQVLKVRCGEPMTLRRHWLDIDFPPAPPPLFERKGLELGSFEVTTRPVDSLTVFKIRNALWPTAVMQSFWSFTKVVVADESQRLAGMLGIRSSTPLSIDQLFAQQQQLLKGGQAPQLPTNASTPTQVSDAPRDRKERMAEIRAEREAFMKLSPAEKREAVIEDAKKSNLKNLAIRDYFLKPITAFKAKLAQTWRPVPNYPPRGSLIISGLVELESPKAMLVFDVRAAWDPKTREFDSRSMSIKLRRFQQKKQSPQRL</sequence>
<evidence type="ECO:0000313" key="4">
    <source>
        <dbReference type="Proteomes" id="UP001595075"/>
    </source>
</evidence>
<protein>
    <submittedName>
        <fullName evidence="3">Uncharacterized protein</fullName>
    </submittedName>
</protein>
<feature type="transmembrane region" description="Helical" evidence="2">
    <location>
        <begin position="48"/>
        <end position="67"/>
    </location>
</feature>
<accession>A0ABR4C021</accession>
<feature type="region of interest" description="Disordered" evidence="1">
    <location>
        <begin position="257"/>
        <end position="278"/>
    </location>
</feature>
<organism evidence="3 4">
    <name type="scientific">Oculimacula yallundae</name>
    <dbReference type="NCBI Taxonomy" id="86028"/>
    <lineage>
        <taxon>Eukaryota</taxon>
        <taxon>Fungi</taxon>
        <taxon>Dikarya</taxon>
        <taxon>Ascomycota</taxon>
        <taxon>Pezizomycotina</taxon>
        <taxon>Leotiomycetes</taxon>
        <taxon>Helotiales</taxon>
        <taxon>Ploettnerulaceae</taxon>
        <taxon>Oculimacula</taxon>
    </lineage>
</organism>
<evidence type="ECO:0000313" key="3">
    <source>
        <dbReference type="EMBL" id="KAL2063250.1"/>
    </source>
</evidence>
<keyword evidence="2" id="KW-0472">Membrane</keyword>
<keyword evidence="2" id="KW-1133">Transmembrane helix</keyword>
<proteinExistence type="predicted"/>
<dbReference type="EMBL" id="JAZHXI010000015">
    <property type="protein sequence ID" value="KAL2063250.1"/>
    <property type="molecule type" value="Genomic_DNA"/>
</dbReference>
<feature type="compositionally biased region" description="Polar residues" evidence="1">
    <location>
        <begin position="264"/>
        <end position="273"/>
    </location>
</feature>